<evidence type="ECO:0000259" key="1">
    <source>
        <dbReference type="Pfam" id="PF02698"/>
    </source>
</evidence>
<sequence>MKLLTPSLLVICAFVIGGIVFKTSAPWECENIRPDDSVFVLTGDMRRIPFAMRKMHENPDIDLYIIGAGAENTYNAAPQVNIESESKSTYQNALAIKEITMRAGLDRIVIITTEDHINRAKYLISHEIPTTEIVSCPVPLVGMPPGKRLERWLVEYIKYIATMFGIKEG</sequence>
<dbReference type="EMBL" id="JADINC010000023">
    <property type="protein sequence ID" value="MBO8425101.1"/>
    <property type="molecule type" value="Genomic_DNA"/>
</dbReference>
<accession>A0A9D9DF08</accession>
<protein>
    <submittedName>
        <fullName evidence="2">YdcF family protein</fullName>
    </submittedName>
</protein>
<comment type="caution">
    <text evidence="2">The sequence shown here is derived from an EMBL/GenBank/DDBJ whole genome shotgun (WGS) entry which is preliminary data.</text>
</comment>
<evidence type="ECO:0000313" key="3">
    <source>
        <dbReference type="Proteomes" id="UP000823630"/>
    </source>
</evidence>
<name>A0A9D9DF08_9PROT</name>
<dbReference type="Gene3D" id="3.40.50.620">
    <property type="entry name" value="HUPs"/>
    <property type="match status" value="1"/>
</dbReference>
<proteinExistence type="predicted"/>
<dbReference type="CDD" id="cd06259">
    <property type="entry name" value="YdcF-like"/>
    <property type="match status" value="1"/>
</dbReference>
<gene>
    <name evidence="2" type="ORF">IAC69_01325</name>
</gene>
<dbReference type="InterPro" id="IPR003848">
    <property type="entry name" value="DUF218"/>
</dbReference>
<dbReference type="Pfam" id="PF02698">
    <property type="entry name" value="DUF218"/>
    <property type="match status" value="1"/>
</dbReference>
<organism evidence="2 3">
    <name type="scientific">Candidatus Enterousia avistercoris</name>
    <dbReference type="NCBI Taxonomy" id="2840788"/>
    <lineage>
        <taxon>Bacteria</taxon>
        <taxon>Pseudomonadati</taxon>
        <taxon>Pseudomonadota</taxon>
        <taxon>Alphaproteobacteria</taxon>
        <taxon>Candidatus Enterousia</taxon>
    </lineage>
</organism>
<reference evidence="2" key="2">
    <citation type="journal article" date="2021" name="PeerJ">
        <title>Extensive microbial diversity within the chicken gut microbiome revealed by metagenomics and culture.</title>
        <authorList>
            <person name="Gilroy R."/>
            <person name="Ravi A."/>
            <person name="Getino M."/>
            <person name="Pursley I."/>
            <person name="Horton D.L."/>
            <person name="Alikhan N.F."/>
            <person name="Baker D."/>
            <person name="Gharbi K."/>
            <person name="Hall N."/>
            <person name="Watson M."/>
            <person name="Adriaenssens E.M."/>
            <person name="Foster-Nyarko E."/>
            <person name="Jarju S."/>
            <person name="Secka A."/>
            <person name="Antonio M."/>
            <person name="Oren A."/>
            <person name="Chaudhuri R.R."/>
            <person name="La Ragione R."/>
            <person name="Hildebrand F."/>
            <person name="Pallen M.J."/>
        </authorList>
    </citation>
    <scope>NUCLEOTIDE SEQUENCE</scope>
    <source>
        <strain evidence="2">8207</strain>
    </source>
</reference>
<dbReference type="InterPro" id="IPR014729">
    <property type="entry name" value="Rossmann-like_a/b/a_fold"/>
</dbReference>
<reference evidence="2" key="1">
    <citation type="submission" date="2020-10" db="EMBL/GenBank/DDBJ databases">
        <authorList>
            <person name="Gilroy R."/>
        </authorList>
    </citation>
    <scope>NUCLEOTIDE SEQUENCE</scope>
    <source>
        <strain evidence="2">8207</strain>
    </source>
</reference>
<dbReference type="Proteomes" id="UP000823630">
    <property type="component" value="Unassembled WGS sequence"/>
</dbReference>
<dbReference type="AlphaFoldDB" id="A0A9D9DF08"/>
<evidence type="ECO:0000313" key="2">
    <source>
        <dbReference type="EMBL" id="MBO8425101.1"/>
    </source>
</evidence>
<feature type="domain" description="DUF218" evidence="1">
    <location>
        <begin position="78"/>
        <end position="140"/>
    </location>
</feature>